<organism evidence="2 3">
    <name type="scientific">Aspergillus violaceofuscus (strain CBS 115571)</name>
    <dbReference type="NCBI Taxonomy" id="1450538"/>
    <lineage>
        <taxon>Eukaryota</taxon>
        <taxon>Fungi</taxon>
        <taxon>Dikarya</taxon>
        <taxon>Ascomycota</taxon>
        <taxon>Pezizomycotina</taxon>
        <taxon>Eurotiomycetes</taxon>
        <taxon>Eurotiomycetidae</taxon>
        <taxon>Eurotiales</taxon>
        <taxon>Aspergillaceae</taxon>
        <taxon>Aspergillus</taxon>
    </lineage>
</organism>
<sequence>MVGFRFGAMSFFYLLVVVKSRMGFEANWFGLIFRTWSMNLIYPLVHCGPDPHIILLSRPYYNSKPCQPQPPFPYDQTPPFLQSIRNRASHTA</sequence>
<feature type="chain" id="PRO_5015972465" description="Secreted protein" evidence="1">
    <location>
        <begin position="24"/>
        <end position="92"/>
    </location>
</feature>
<dbReference type="Proteomes" id="UP000249829">
    <property type="component" value="Unassembled WGS sequence"/>
</dbReference>
<protein>
    <recommendedName>
        <fullName evidence="4">Secreted protein</fullName>
    </recommendedName>
</protein>
<evidence type="ECO:0008006" key="4">
    <source>
        <dbReference type="Google" id="ProtNLM"/>
    </source>
</evidence>
<keyword evidence="1" id="KW-0732">Signal</keyword>
<evidence type="ECO:0000313" key="3">
    <source>
        <dbReference type="Proteomes" id="UP000249829"/>
    </source>
</evidence>
<feature type="signal peptide" evidence="1">
    <location>
        <begin position="1"/>
        <end position="23"/>
    </location>
</feature>
<accession>A0A2V5HGU7</accession>
<dbReference type="AlphaFoldDB" id="A0A2V5HGU7"/>
<gene>
    <name evidence="2" type="ORF">BO99DRAFT_183416</name>
</gene>
<dbReference type="EMBL" id="KZ825105">
    <property type="protein sequence ID" value="PYI23659.1"/>
    <property type="molecule type" value="Genomic_DNA"/>
</dbReference>
<keyword evidence="3" id="KW-1185">Reference proteome</keyword>
<evidence type="ECO:0000256" key="1">
    <source>
        <dbReference type="SAM" id="SignalP"/>
    </source>
</evidence>
<reference evidence="2 3" key="1">
    <citation type="submission" date="2018-02" db="EMBL/GenBank/DDBJ databases">
        <title>The genomes of Aspergillus section Nigri reveals drivers in fungal speciation.</title>
        <authorList>
            <consortium name="DOE Joint Genome Institute"/>
            <person name="Vesth T.C."/>
            <person name="Nybo J."/>
            <person name="Theobald S."/>
            <person name="Brandl J."/>
            <person name="Frisvad J.C."/>
            <person name="Nielsen K.F."/>
            <person name="Lyhne E.K."/>
            <person name="Kogle M.E."/>
            <person name="Kuo A."/>
            <person name="Riley R."/>
            <person name="Clum A."/>
            <person name="Nolan M."/>
            <person name="Lipzen A."/>
            <person name="Salamov A."/>
            <person name="Henrissat B."/>
            <person name="Wiebenga A."/>
            <person name="De vries R.P."/>
            <person name="Grigoriev I.V."/>
            <person name="Mortensen U.H."/>
            <person name="Andersen M.R."/>
            <person name="Baker S.E."/>
        </authorList>
    </citation>
    <scope>NUCLEOTIDE SEQUENCE [LARGE SCALE GENOMIC DNA]</scope>
    <source>
        <strain evidence="2 3">CBS 115571</strain>
    </source>
</reference>
<proteinExistence type="predicted"/>
<evidence type="ECO:0000313" key="2">
    <source>
        <dbReference type="EMBL" id="PYI23659.1"/>
    </source>
</evidence>
<name>A0A2V5HGU7_ASPV1</name>